<reference evidence="2" key="2">
    <citation type="submission" date="2021-02" db="EMBL/GenBank/DDBJ databases">
        <authorList>
            <person name="Kimball J.A."/>
            <person name="Haas M.W."/>
            <person name="Macchietto M."/>
            <person name="Kono T."/>
            <person name="Duquette J."/>
            <person name="Shao M."/>
        </authorList>
    </citation>
    <scope>NUCLEOTIDE SEQUENCE</scope>
    <source>
        <tissue evidence="2">Fresh leaf tissue</tissue>
    </source>
</reference>
<feature type="compositionally biased region" description="Basic and acidic residues" evidence="1">
    <location>
        <begin position="89"/>
        <end position="100"/>
    </location>
</feature>
<feature type="region of interest" description="Disordered" evidence="1">
    <location>
        <begin position="71"/>
        <end position="100"/>
    </location>
</feature>
<proteinExistence type="predicted"/>
<protein>
    <submittedName>
        <fullName evidence="2">Uncharacterized protein</fullName>
    </submittedName>
</protein>
<evidence type="ECO:0000313" key="2">
    <source>
        <dbReference type="EMBL" id="KAG8068742.1"/>
    </source>
</evidence>
<reference evidence="2" key="1">
    <citation type="journal article" date="2021" name="bioRxiv">
        <title>Whole Genome Assembly and Annotation of Northern Wild Rice, Zizania palustris L., Supports a Whole Genome Duplication in the Zizania Genus.</title>
        <authorList>
            <person name="Haas M."/>
            <person name="Kono T."/>
            <person name="Macchietto M."/>
            <person name="Millas R."/>
            <person name="McGilp L."/>
            <person name="Shao M."/>
            <person name="Duquette J."/>
            <person name="Hirsch C.N."/>
            <person name="Kimball J."/>
        </authorList>
    </citation>
    <scope>NUCLEOTIDE SEQUENCE</scope>
    <source>
        <tissue evidence="2">Fresh leaf tissue</tissue>
    </source>
</reference>
<evidence type="ECO:0000256" key="1">
    <source>
        <dbReference type="SAM" id="MobiDB-lite"/>
    </source>
</evidence>
<sequence length="100" mass="10763">MTPILLLSVTHIHPIETAGAGIKREGMKGAHTTCSSCNLQAKAAGEEENPLLALASSNGMAMLPTLPEKTKQPCSANFHEPSCVWSQRRGAEPRTREPDR</sequence>
<accession>A0A8J5SH77</accession>
<gene>
    <name evidence="2" type="ORF">GUJ93_ZPchr0005g14668</name>
</gene>
<organism evidence="2 3">
    <name type="scientific">Zizania palustris</name>
    <name type="common">Northern wild rice</name>
    <dbReference type="NCBI Taxonomy" id="103762"/>
    <lineage>
        <taxon>Eukaryota</taxon>
        <taxon>Viridiplantae</taxon>
        <taxon>Streptophyta</taxon>
        <taxon>Embryophyta</taxon>
        <taxon>Tracheophyta</taxon>
        <taxon>Spermatophyta</taxon>
        <taxon>Magnoliopsida</taxon>
        <taxon>Liliopsida</taxon>
        <taxon>Poales</taxon>
        <taxon>Poaceae</taxon>
        <taxon>BOP clade</taxon>
        <taxon>Oryzoideae</taxon>
        <taxon>Oryzeae</taxon>
        <taxon>Zizaniinae</taxon>
        <taxon>Zizania</taxon>
    </lineage>
</organism>
<name>A0A8J5SH77_ZIZPA</name>
<dbReference type="AlphaFoldDB" id="A0A8J5SH77"/>
<evidence type="ECO:0000313" key="3">
    <source>
        <dbReference type="Proteomes" id="UP000729402"/>
    </source>
</evidence>
<keyword evidence="3" id="KW-1185">Reference proteome</keyword>
<dbReference type="EMBL" id="JAAALK010000284">
    <property type="protein sequence ID" value="KAG8068742.1"/>
    <property type="molecule type" value="Genomic_DNA"/>
</dbReference>
<comment type="caution">
    <text evidence="2">The sequence shown here is derived from an EMBL/GenBank/DDBJ whole genome shotgun (WGS) entry which is preliminary data.</text>
</comment>
<dbReference type="Proteomes" id="UP000729402">
    <property type="component" value="Unassembled WGS sequence"/>
</dbReference>